<organism evidence="8 9">
    <name type="scientific">Faecalispora sporosphaeroides</name>
    <dbReference type="NCBI Taxonomy" id="1549"/>
    <lineage>
        <taxon>Bacteria</taxon>
        <taxon>Bacillati</taxon>
        <taxon>Bacillota</taxon>
        <taxon>Clostridia</taxon>
        <taxon>Eubacteriales</taxon>
        <taxon>Oscillospiraceae</taxon>
        <taxon>Faecalispora</taxon>
    </lineage>
</organism>
<keyword evidence="3" id="KW-0547">Nucleotide-binding</keyword>
<dbReference type="InterPro" id="IPR003607">
    <property type="entry name" value="HD/PDEase_dom"/>
</dbReference>
<accession>A0A928KQE4</accession>
<dbReference type="GO" id="GO:0008803">
    <property type="term" value="F:bis(5'-nucleosyl)-tetraphosphatase (symmetrical) activity"/>
    <property type="evidence" value="ECO:0007669"/>
    <property type="project" value="UniProtKB-EC"/>
</dbReference>
<gene>
    <name evidence="8" type="ORF">E7512_00140</name>
</gene>
<dbReference type="GO" id="GO:0046872">
    <property type="term" value="F:metal ion binding"/>
    <property type="evidence" value="ECO:0007669"/>
    <property type="project" value="UniProtKB-KW"/>
</dbReference>
<dbReference type="EMBL" id="SVNY01000001">
    <property type="protein sequence ID" value="MBE6831993.1"/>
    <property type="molecule type" value="Genomic_DNA"/>
</dbReference>
<evidence type="ECO:0000256" key="1">
    <source>
        <dbReference type="ARBA" id="ARBA00012506"/>
    </source>
</evidence>
<proteinExistence type="predicted"/>
<keyword evidence="2" id="KW-0479">Metal-binding</keyword>
<keyword evidence="4" id="KW-0378">Hydrolase</keyword>
<dbReference type="InterPro" id="IPR005249">
    <property type="entry name" value="YqeK"/>
</dbReference>
<dbReference type="InterPro" id="IPR006675">
    <property type="entry name" value="HDIG_dom"/>
</dbReference>
<evidence type="ECO:0000256" key="4">
    <source>
        <dbReference type="ARBA" id="ARBA00022801"/>
    </source>
</evidence>
<dbReference type="CDD" id="cd00077">
    <property type="entry name" value="HDc"/>
    <property type="match status" value="1"/>
</dbReference>
<dbReference type="SMART" id="SM00471">
    <property type="entry name" value="HDc"/>
    <property type="match status" value="1"/>
</dbReference>
<evidence type="ECO:0000259" key="7">
    <source>
        <dbReference type="SMART" id="SM00471"/>
    </source>
</evidence>
<dbReference type="SUPFAM" id="SSF109604">
    <property type="entry name" value="HD-domain/PDEase-like"/>
    <property type="match status" value="1"/>
</dbReference>
<dbReference type="GO" id="GO:0000166">
    <property type="term" value="F:nucleotide binding"/>
    <property type="evidence" value="ECO:0007669"/>
    <property type="project" value="UniProtKB-KW"/>
</dbReference>
<feature type="domain" description="HD/PDEase" evidence="7">
    <location>
        <begin position="14"/>
        <end position="142"/>
    </location>
</feature>
<dbReference type="PANTHER" id="PTHR35795:SF1">
    <property type="entry name" value="BIS(5'-NUCLEOSYL)-TETRAPHOSPHATASE, SYMMETRICAL"/>
    <property type="match status" value="1"/>
</dbReference>
<dbReference type="NCBIfam" id="TIGR00488">
    <property type="entry name" value="bis(5'-nucleosyl)-tetraphosphatase (symmetrical) YqeK"/>
    <property type="match status" value="1"/>
</dbReference>
<evidence type="ECO:0000256" key="5">
    <source>
        <dbReference type="ARBA" id="ARBA00023004"/>
    </source>
</evidence>
<dbReference type="AlphaFoldDB" id="A0A928KQE4"/>
<protein>
    <recommendedName>
        <fullName evidence="1">bis(5'-nucleosyl)-tetraphosphatase (symmetrical)</fullName>
        <ecNumber evidence="1">3.6.1.41</ecNumber>
    </recommendedName>
</protein>
<evidence type="ECO:0000313" key="9">
    <source>
        <dbReference type="Proteomes" id="UP000754750"/>
    </source>
</evidence>
<dbReference type="EC" id="3.6.1.41" evidence="1"/>
<dbReference type="Pfam" id="PF01966">
    <property type="entry name" value="HD"/>
    <property type="match status" value="1"/>
</dbReference>
<name>A0A928KQE4_9FIRM</name>
<dbReference type="Gene3D" id="1.10.3210.10">
    <property type="entry name" value="Hypothetical protein af1432"/>
    <property type="match status" value="1"/>
</dbReference>
<evidence type="ECO:0000313" key="8">
    <source>
        <dbReference type="EMBL" id="MBE6831993.1"/>
    </source>
</evidence>
<dbReference type="InterPro" id="IPR006674">
    <property type="entry name" value="HD_domain"/>
</dbReference>
<dbReference type="NCBIfam" id="TIGR00277">
    <property type="entry name" value="HDIG"/>
    <property type="match status" value="1"/>
</dbReference>
<comment type="catalytic activity">
    <reaction evidence="6">
        <text>P(1),P(4)-bis(5'-adenosyl) tetraphosphate + H2O = 2 ADP + 2 H(+)</text>
        <dbReference type="Rhea" id="RHEA:24252"/>
        <dbReference type="ChEBI" id="CHEBI:15377"/>
        <dbReference type="ChEBI" id="CHEBI:15378"/>
        <dbReference type="ChEBI" id="CHEBI:58141"/>
        <dbReference type="ChEBI" id="CHEBI:456216"/>
        <dbReference type="EC" id="3.6.1.41"/>
    </reaction>
</comment>
<keyword evidence="5" id="KW-0408">Iron</keyword>
<evidence type="ECO:0000256" key="6">
    <source>
        <dbReference type="ARBA" id="ARBA00049417"/>
    </source>
</evidence>
<dbReference type="Proteomes" id="UP000754750">
    <property type="component" value="Unassembled WGS sequence"/>
</dbReference>
<evidence type="ECO:0000256" key="2">
    <source>
        <dbReference type="ARBA" id="ARBA00022723"/>
    </source>
</evidence>
<dbReference type="RefSeq" id="WP_020073197.1">
    <property type="nucleotide sequence ID" value="NZ_JBKWRC010000001.1"/>
</dbReference>
<reference evidence="8" key="1">
    <citation type="submission" date="2019-04" db="EMBL/GenBank/DDBJ databases">
        <title>Evolution of Biomass-Degrading Anaerobic Consortia Revealed by Metagenomics.</title>
        <authorList>
            <person name="Peng X."/>
        </authorList>
    </citation>
    <scope>NUCLEOTIDE SEQUENCE</scope>
    <source>
        <strain evidence="8">SIG551</strain>
    </source>
</reference>
<sequence length="190" mass="21408">MDEKQYEEIVRGRLSEKRFQHSRNVAKAAQELAALNGVDPQKARLAGILHDIMKEAPPEEQLKIMDDSGIMLTDVERSAPKLWHAMAGAAYLRDVLGIDDQEILDAVRYHTTGRAHMSLLEKIVFVADFISDERDYEGVRELREAARHGLQDAVMAGLIFTIQDLSQNQKPIHPDSFDAYNAEVLARGNQ</sequence>
<evidence type="ECO:0000256" key="3">
    <source>
        <dbReference type="ARBA" id="ARBA00022741"/>
    </source>
</evidence>
<dbReference type="PANTHER" id="PTHR35795">
    <property type="entry name" value="SLR1885 PROTEIN"/>
    <property type="match status" value="1"/>
</dbReference>
<comment type="caution">
    <text evidence="8">The sequence shown here is derived from an EMBL/GenBank/DDBJ whole genome shotgun (WGS) entry which is preliminary data.</text>
</comment>
<dbReference type="InterPro" id="IPR051094">
    <property type="entry name" value="Diverse_Catalytic_Enzymes"/>
</dbReference>